<dbReference type="PANTHER" id="PTHR30287:SF1">
    <property type="entry name" value="INNER MEMBRANE PROTEIN"/>
    <property type="match status" value="1"/>
</dbReference>
<evidence type="ECO:0000256" key="3">
    <source>
        <dbReference type="ARBA" id="ARBA00022692"/>
    </source>
</evidence>
<proteinExistence type="predicted"/>
<feature type="transmembrane region" description="Helical" evidence="7">
    <location>
        <begin position="439"/>
        <end position="463"/>
    </location>
</feature>
<accession>A0AAE4HYI8</accession>
<feature type="transmembrane region" description="Helical" evidence="7">
    <location>
        <begin position="395"/>
        <end position="419"/>
    </location>
</feature>
<dbReference type="Proteomes" id="UP001180515">
    <property type="component" value="Unassembled WGS sequence"/>
</dbReference>
<feature type="domain" description="ABC3 transporter permease C-terminal" evidence="8">
    <location>
        <begin position="750"/>
        <end position="859"/>
    </location>
</feature>
<protein>
    <submittedName>
        <fullName evidence="9">FtsX-like permease family protein</fullName>
    </submittedName>
</protein>
<evidence type="ECO:0000313" key="10">
    <source>
        <dbReference type="Proteomes" id="UP001180515"/>
    </source>
</evidence>
<evidence type="ECO:0000256" key="2">
    <source>
        <dbReference type="ARBA" id="ARBA00022475"/>
    </source>
</evidence>
<feature type="transmembrane region" description="Helical" evidence="7">
    <location>
        <begin position="799"/>
        <end position="818"/>
    </location>
</feature>
<evidence type="ECO:0000256" key="5">
    <source>
        <dbReference type="ARBA" id="ARBA00023136"/>
    </source>
</evidence>
<dbReference type="PANTHER" id="PTHR30287">
    <property type="entry name" value="MEMBRANE COMPONENT OF PREDICTED ABC SUPERFAMILY METABOLITE UPTAKE TRANSPORTER"/>
    <property type="match status" value="1"/>
</dbReference>
<evidence type="ECO:0000256" key="6">
    <source>
        <dbReference type="SAM" id="Coils"/>
    </source>
</evidence>
<evidence type="ECO:0000256" key="1">
    <source>
        <dbReference type="ARBA" id="ARBA00004651"/>
    </source>
</evidence>
<dbReference type="GO" id="GO:0005886">
    <property type="term" value="C:plasma membrane"/>
    <property type="evidence" value="ECO:0007669"/>
    <property type="project" value="UniProtKB-SubCell"/>
</dbReference>
<evidence type="ECO:0000256" key="4">
    <source>
        <dbReference type="ARBA" id="ARBA00022989"/>
    </source>
</evidence>
<reference evidence="9" key="1">
    <citation type="submission" date="2023-03" db="EMBL/GenBank/DDBJ databases">
        <authorList>
            <person name="Shen W."/>
            <person name="Cai J."/>
        </authorList>
    </citation>
    <scope>NUCLEOTIDE SEQUENCE</scope>
    <source>
        <strain evidence="9">P82-2</strain>
    </source>
</reference>
<keyword evidence="4 7" id="KW-1133">Transmembrane helix</keyword>
<comment type="subcellular location">
    <subcellularLocation>
        <location evidence="1">Cell membrane</location>
        <topology evidence="1">Multi-pass membrane protein</topology>
    </subcellularLocation>
</comment>
<feature type="transmembrane region" description="Helical" evidence="7">
    <location>
        <begin position="516"/>
        <end position="536"/>
    </location>
</feature>
<feature type="domain" description="ABC3 transporter permease C-terminal" evidence="8">
    <location>
        <begin position="349"/>
        <end position="465"/>
    </location>
</feature>
<keyword evidence="2" id="KW-1003">Cell membrane</keyword>
<keyword evidence="3 7" id="KW-0812">Transmembrane</keyword>
<organism evidence="9 10">
    <name type="scientific">Streptococcus parauberis</name>
    <dbReference type="NCBI Taxonomy" id="1348"/>
    <lineage>
        <taxon>Bacteria</taxon>
        <taxon>Bacillati</taxon>
        <taxon>Bacillota</taxon>
        <taxon>Bacilli</taxon>
        <taxon>Lactobacillales</taxon>
        <taxon>Streptococcaceae</taxon>
        <taxon>Streptococcus</taxon>
    </lineage>
</organism>
<dbReference type="EMBL" id="JARQAG010000011">
    <property type="protein sequence ID" value="MDT2732146.1"/>
    <property type="molecule type" value="Genomic_DNA"/>
</dbReference>
<feature type="transmembrane region" description="Helical" evidence="7">
    <location>
        <begin position="747"/>
        <end position="766"/>
    </location>
</feature>
<keyword evidence="5 7" id="KW-0472">Membrane</keyword>
<dbReference type="RefSeq" id="WP_100083993.1">
    <property type="nucleotide sequence ID" value="NZ_JARQAG010000011.1"/>
</dbReference>
<dbReference type="InterPro" id="IPR003838">
    <property type="entry name" value="ABC3_permease_C"/>
</dbReference>
<dbReference type="Pfam" id="PF02687">
    <property type="entry name" value="FtsX"/>
    <property type="match status" value="2"/>
</dbReference>
<evidence type="ECO:0000256" key="7">
    <source>
        <dbReference type="SAM" id="Phobius"/>
    </source>
</evidence>
<sequence>MMKKTLWKDIFRSIWQTKGRFLSLFLLMALGSFALVGLKVSGPNLENTARHYINQHRLMDLSIMGSHGFSKKDLQEIKSIPNATYELSHQVEANFDTSGAAIRLQSPDKRISTSSLQKGRLPSTSSEIALSSWYQKDYKIGDTVRIHSPKTQLLNQDSFKIVGFYENPEIWSKKNLGASRTGDGNLALYGLIAPNAFKGEKNLARIRYNDLAKLNPFGIKYDKSLQTKEESLENIFYNNSKERLKDLQKKSLSRIAENEQKITEAETNLSNQEKKLIYLNGPALKTAKTKIDQARKELAKKEKTIEQAKSDVKAMPKPVYLISNRQTQEGGEGYQVYHSSTISIANVSNIFPVVLYLVAALVTFTTMTRFVDEERTNSGLLLAIGYSKKDIYKKFIIYGFIASALGTLIGVIGGTYLLSAMIVKICLNNLILESVTYHFYWNYTALAFFLAALSALLPAYLVARKELNQAPAQLLLPKPPSKGAKIFLERLPIIWSRLTFTQKVTARNIIRYKLRMIMTIVGVAGSVALLFSGLGIQSSLSKVIDKQFSELTPYDILLVSKKSEESQKTIQDYFHIQNISSYQEINLTSLDLDIKGQRTNSKVTVLSSQKPSLKPYMELIDDGTKKPLLVPKNGVFISTKLASFYNVKPGQNLTLTDKHGKNFNVKVANVIDMRVGHYIICSNDYYQKAFKQLETNPAFLINLPKHSRKDVRSISKFFMNKPEVISLSKNIMTTNYVQSIVDSLNQVMALLVILSASLSLVILYNLTTINIAERIRELSTIKVLGFFDKEVTMYIFKETILLSGIGIILGLISGYYLHQLLMTLMGASNMNFGTDVDLYVYLVPVITITLLIIGLGFIVHLSLKRLDMLDALKSVD</sequence>
<evidence type="ECO:0000313" key="9">
    <source>
        <dbReference type="EMBL" id="MDT2732146.1"/>
    </source>
</evidence>
<keyword evidence="6" id="KW-0175">Coiled coil</keyword>
<feature type="transmembrane region" description="Helical" evidence="7">
    <location>
        <begin position="838"/>
        <end position="863"/>
    </location>
</feature>
<dbReference type="AlphaFoldDB" id="A0AAE4HYI8"/>
<dbReference type="InterPro" id="IPR038766">
    <property type="entry name" value="Membrane_comp_ABC_pdt"/>
</dbReference>
<feature type="coiled-coil region" evidence="6">
    <location>
        <begin position="255"/>
        <end position="311"/>
    </location>
</feature>
<name>A0AAE4HYI8_9STRE</name>
<evidence type="ECO:0000259" key="8">
    <source>
        <dbReference type="Pfam" id="PF02687"/>
    </source>
</evidence>
<feature type="transmembrane region" description="Helical" evidence="7">
    <location>
        <begin position="350"/>
        <end position="371"/>
    </location>
</feature>
<gene>
    <name evidence="9" type="ORF">P7G31_07820</name>
</gene>
<comment type="caution">
    <text evidence="9">The sequence shown here is derived from an EMBL/GenBank/DDBJ whole genome shotgun (WGS) entry which is preliminary data.</text>
</comment>